<dbReference type="Proteomes" id="UP000034954">
    <property type="component" value="Unassembled WGS sequence"/>
</dbReference>
<dbReference type="InterPro" id="IPR006015">
    <property type="entry name" value="Universal_stress_UspA"/>
</dbReference>
<evidence type="ECO:0000313" key="3">
    <source>
        <dbReference type="EMBL" id="KKO18817.1"/>
    </source>
</evidence>
<proteinExistence type="inferred from homology"/>
<reference evidence="3 4" key="1">
    <citation type="journal article" date="2013" name="BMC Microbiol.">
        <title>Identification of the type II cytochrome c maturation pathway in anammox bacteria by comparative genomics.</title>
        <authorList>
            <person name="Ferousi C."/>
            <person name="Speth D.R."/>
            <person name="Reimann J."/>
            <person name="Op den Camp H.J."/>
            <person name="Allen J.W."/>
            <person name="Keltjens J.T."/>
            <person name="Jetten M.S."/>
        </authorList>
    </citation>
    <scope>NUCLEOTIDE SEQUENCE [LARGE SCALE GENOMIC DNA]</scope>
    <source>
        <strain evidence="3">RU1</strain>
    </source>
</reference>
<protein>
    <submittedName>
        <fullName evidence="3">Universal stress protein</fullName>
    </submittedName>
</protein>
<comment type="caution">
    <text evidence="3">The sequence shown here is derived from an EMBL/GenBank/DDBJ whole genome shotgun (WGS) entry which is preliminary data.</text>
</comment>
<dbReference type="Pfam" id="PF00582">
    <property type="entry name" value="Usp"/>
    <property type="match status" value="1"/>
</dbReference>
<dbReference type="PRINTS" id="PR01438">
    <property type="entry name" value="UNVRSLSTRESS"/>
</dbReference>
<comment type="similarity">
    <text evidence="1">Belongs to the universal stress protein A family.</text>
</comment>
<dbReference type="SUPFAM" id="SSF52402">
    <property type="entry name" value="Adenine nucleotide alpha hydrolases-like"/>
    <property type="match status" value="1"/>
</dbReference>
<dbReference type="InterPro" id="IPR014729">
    <property type="entry name" value="Rossmann-like_a/b/a_fold"/>
</dbReference>
<keyword evidence="4" id="KW-1185">Reference proteome</keyword>
<dbReference type="CDD" id="cd00293">
    <property type="entry name" value="USP-like"/>
    <property type="match status" value="1"/>
</dbReference>
<gene>
    <name evidence="3" type="ORF">BROFUL_02478</name>
</gene>
<dbReference type="EMBL" id="LAQJ01000233">
    <property type="protein sequence ID" value="KKO18817.1"/>
    <property type="molecule type" value="Genomic_DNA"/>
</dbReference>
<dbReference type="PATRIC" id="fig|380242.3.peg.3077"/>
<evidence type="ECO:0000313" key="4">
    <source>
        <dbReference type="Proteomes" id="UP000034954"/>
    </source>
</evidence>
<evidence type="ECO:0000256" key="1">
    <source>
        <dbReference type="ARBA" id="ARBA00008791"/>
    </source>
</evidence>
<dbReference type="PANTHER" id="PTHR46268:SF22">
    <property type="entry name" value="SENSOR PROTEIN KDPD-RELATED"/>
    <property type="match status" value="1"/>
</dbReference>
<organism evidence="3 4">
    <name type="scientific">Candidatus Brocadia fulgida</name>
    <dbReference type="NCBI Taxonomy" id="380242"/>
    <lineage>
        <taxon>Bacteria</taxon>
        <taxon>Pseudomonadati</taxon>
        <taxon>Planctomycetota</taxon>
        <taxon>Candidatus Brocadiia</taxon>
        <taxon>Candidatus Brocadiales</taxon>
        <taxon>Candidatus Brocadiaceae</taxon>
        <taxon>Candidatus Brocadia</taxon>
    </lineage>
</organism>
<dbReference type="PANTHER" id="PTHR46268">
    <property type="entry name" value="STRESS RESPONSE PROTEIN NHAX"/>
    <property type="match status" value="1"/>
</dbReference>
<dbReference type="AlphaFoldDB" id="A0A0M2USK1"/>
<accession>A0A0M2USK1</accession>
<sequence length="154" mass="17364">MMKIEKILFPTDFSVCSKYALKYALDFATERGAKLYILNVIPKLNIPIGSGGATFPVSKFYADMEREAKKNIHRLIPRRFLEKIKIENIIVRGTPFQEIIKAAKKYDIDLITIATHGRTGISHALLGSTAEKVVRTASCPVLCVRYPEREPVQP</sequence>
<feature type="domain" description="UspA" evidence="2">
    <location>
        <begin position="4"/>
        <end position="145"/>
    </location>
</feature>
<dbReference type="Gene3D" id="3.40.50.620">
    <property type="entry name" value="HUPs"/>
    <property type="match status" value="1"/>
</dbReference>
<evidence type="ECO:0000259" key="2">
    <source>
        <dbReference type="Pfam" id="PF00582"/>
    </source>
</evidence>
<name>A0A0M2USK1_9BACT</name>
<dbReference type="InterPro" id="IPR006016">
    <property type="entry name" value="UspA"/>
</dbReference>